<dbReference type="OrthoDB" id="9787373at2"/>
<evidence type="ECO:0000313" key="5">
    <source>
        <dbReference type="Proteomes" id="UP000198539"/>
    </source>
</evidence>
<dbReference type="Proteomes" id="UP000198539">
    <property type="component" value="Unassembled WGS sequence"/>
</dbReference>
<proteinExistence type="predicted"/>
<evidence type="ECO:0000313" key="4">
    <source>
        <dbReference type="EMBL" id="SDW29496.1"/>
    </source>
</evidence>
<keyword evidence="5" id="KW-1185">Reference proteome</keyword>
<dbReference type="Gene3D" id="1.50.10.100">
    <property type="entry name" value="Chondroitin AC/alginate lyase"/>
    <property type="match status" value="1"/>
</dbReference>
<evidence type="ECO:0000259" key="3">
    <source>
        <dbReference type="Pfam" id="PF07940"/>
    </source>
</evidence>
<dbReference type="GO" id="GO:0016829">
    <property type="term" value="F:lyase activity"/>
    <property type="evidence" value="ECO:0007669"/>
    <property type="project" value="InterPro"/>
</dbReference>
<organism evidence="4 5">
    <name type="scientific">Roseicitreum antarcticum</name>
    <dbReference type="NCBI Taxonomy" id="564137"/>
    <lineage>
        <taxon>Bacteria</taxon>
        <taxon>Pseudomonadati</taxon>
        <taxon>Pseudomonadota</taxon>
        <taxon>Alphaproteobacteria</taxon>
        <taxon>Rhodobacterales</taxon>
        <taxon>Paracoccaceae</taxon>
        <taxon>Roseicitreum</taxon>
    </lineage>
</organism>
<dbReference type="Pfam" id="PF07940">
    <property type="entry name" value="Hepar_II_III_C"/>
    <property type="match status" value="1"/>
</dbReference>
<dbReference type="Gene3D" id="2.70.98.70">
    <property type="match status" value="1"/>
</dbReference>
<dbReference type="EMBL" id="FNOM01000001">
    <property type="protein sequence ID" value="SDW29496.1"/>
    <property type="molecule type" value="Genomic_DNA"/>
</dbReference>
<dbReference type="RefSeq" id="WP_092885128.1">
    <property type="nucleotide sequence ID" value="NZ_CP061498.1"/>
</dbReference>
<dbReference type="AlphaFoldDB" id="A0A1H2SCW6"/>
<feature type="region of interest" description="Disordered" evidence="2">
    <location>
        <begin position="390"/>
        <end position="410"/>
    </location>
</feature>
<comment type="subcellular location">
    <subcellularLocation>
        <location evidence="1">Cell envelope</location>
    </subcellularLocation>
</comment>
<dbReference type="InterPro" id="IPR012480">
    <property type="entry name" value="Hepar_II_III_C"/>
</dbReference>
<gene>
    <name evidence="4" type="ORF">SAMN04488238_101572</name>
</gene>
<dbReference type="GO" id="GO:0030313">
    <property type="term" value="C:cell envelope"/>
    <property type="evidence" value="ECO:0007669"/>
    <property type="project" value="UniProtKB-SubCell"/>
</dbReference>
<dbReference type="InterPro" id="IPR008929">
    <property type="entry name" value="Chondroitin_lyas"/>
</dbReference>
<feature type="compositionally biased region" description="Basic and acidic residues" evidence="2">
    <location>
        <begin position="393"/>
        <end position="410"/>
    </location>
</feature>
<accession>A0A1H2SCW6</accession>
<reference evidence="4 5" key="1">
    <citation type="submission" date="2016-10" db="EMBL/GenBank/DDBJ databases">
        <authorList>
            <person name="de Groot N.N."/>
        </authorList>
    </citation>
    <scope>NUCLEOTIDE SEQUENCE [LARGE SCALE GENOMIC DNA]</scope>
    <source>
        <strain evidence="4 5">CGMCC 1.8894</strain>
    </source>
</reference>
<name>A0A1H2SCW6_9RHOB</name>
<dbReference type="STRING" id="564137.SAMN04488238_101572"/>
<protein>
    <submittedName>
        <fullName evidence="4">Uncharacterized conserved protein, heparinase superfamily</fullName>
    </submittedName>
</protein>
<evidence type="ECO:0000256" key="2">
    <source>
        <dbReference type="SAM" id="MobiDB-lite"/>
    </source>
</evidence>
<sequence length="585" mass="63172">MNSEAALNGGLATRRTRLVNRVTARMCRVSARATGFVSQPEPRTIGLFARGRQLVAGNILLAGHLVEAKGAQPWDIPAPHPQFADALHGFGWLDHLAAVGDREARVVAQAWVWEWIARYSGGRGPGWTADLTGRRVIRWINHALFLLSVQSPENADKFFRSLSQQTAFLARRWQVSSPGLPRFEALTGLIYAGLALEGMERHVAPAKAALSRACKEAIDAGGGIPTRNPEELLEVFTLLTWAAQALSENGQMAAPDHIAAIERISVTLRTLRHADGGLARFHGGGRGMEGRLDHALAASGIRTVAADGRAMGYARLSGGRTTVVVDASPPPVGEASRFAHASTLAFELSSNRRPVVVNCGSGMPFGPDWERAGRASASHSTLSIDGFSSARMASDDSTGRPRLTDGPHHVSFDRTDKGYATVLLLSHDGYLASHGLTHVRCLDLSTDGRALMGEDSLSALTPADRKRFGAVLDRTRLSGVHFAVRFHLHPDVDASLDMNDTAVSIALRSGEIWVFRAEGAVRMTLEPSVYLEKGRLKPRPSQQIVLSGVALDYTSHITWTLAKAQDTPVAMRDIGRDDPLAMPDY</sequence>
<feature type="domain" description="Heparinase II/III-like C-terminal" evidence="3">
    <location>
        <begin position="305"/>
        <end position="560"/>
    </location>
</feature>
<evidence type="ECO:0000256" key="1">
    <source>
        <dbReference type="ARBA" id="ARBA00004196"/>
    </source>
</evidence>